<evidence type="ECO:0000313" key="2">
    <source>
        <dbReference type="EMBL" id="MBK1839463.1"/>
    </source>
</evidence>
<keyword evidence="3" id="KW-1185">Reference proteome</keyword>
<feature type="signal peptide" evidence="1">
    <location>
        <begin position="1"/>
        <end position="30"/>
    </location>
</feature>
<keyword evidence="1" id="KW-0732">Signal</keyword>
<accession>A0ABS1F7W9</accession>
<proteinExistence type="predicted"/>
<comment type="caution">
    <text evidence="2">The sequence shown here is derived from an EMBL/GenBank/DDBJ whole genome shotgun (WGS) entry which is preliminary data.</text>
</comment>
<dbReference type="RefSeq" id="WP_200195350.1">
    <property type="nucleotide sequence ID" value="NZ_JAENHM010000058.1"/>
</dbReference>
<evidence type="ECO:0000313" key="3">
    <source>
        <dbReference type="Proteomes" id="UP000652760"/>
    </source>
</evidence>
<name>A0ABS1F7W9_9PROT</name>
<dbReference type="EMBL" id="JAENHM010000058">
    <property type="protein sequence ID" value="MBK1839463.1"/>
    <property type="molecule type" value="Genomic_DNA"/>
</dbReference>
<organism evidence="2 3">
    <name type="scientific">Azospirillum endophyticum</name>
    <dbReference type="NCBI Taxonomy" id="2800326"/>
    <lineage>
        <taxon>Bacteria</taxon>
        <taxon>Pseudomonadati</taxon>
        <taxon>Pseudomonadota</taxon>
        <taxon>Alphaproteobacteria</taxon>
        <taxon>Rhodospirillales</taxon>
        <taxon>Azospirillaceae</taxon>
        <taxon>Azospirillum</taxon>
    </lineage>
</organism>
<evidence type="ECO:0008006" key="4">
    <source>
        <dbReference type="Google" id="ProtNLM"/>
    </source>
</evidence>
<dbReference type="Proteomes" id="UP000652760">
    <property type="component" value="Unassembled WGS sequence"/>
</dbReference>
<feature type="chain" id="PRO_5046861384" description="DUF5666 domain-containing protein" evidence="1">
    <location>
        <begin position="31"/>
        <end position="215"/>
    </location>
</feature>
<reference evidence="3" key="1">
    <citation type="submission" date="2021-01" db="EMBL/GenBank/DDBJ databases">
        <title>Genome public.</title>
        <authorList>
            <person name="Liu C."/>
            <person name="Sun Q."/>
        </authorList>
    </citation>
    <scope>NUCLEOTIDE SEQUENCE [LARGE SCALE GENOMIC DNA]</scope>
    <source>
        <strain evidence="3">YIM B02556</strain>
    </source>
</reference>
<gene>
    <name evidence="2" type="ORF">JHL17_18800</name>
</gene>
<sequence length="215" mass="21720">MTAMTRRTVAALFSTLAITAGVIMAGAATAQTMPPSGAEPVRLRGTIESVAGDALDLTTRSGGAVHVQVPAGTRLTYIVKNSLESIQPGSYIGTAAVPQADGTLRALEVHIFPPGMRGTGEGSRPWDLGGEGGSMTNGTVGSLVSASGRVATVKYGNDEKRILIPDDVPVVAFEPADKAALTAGAKVIVVGRPVAESAVVASSISIGKDGLTPPM</sequence>
<evidence type="ECO:0000256" key="1">
    <source>
        <dbReference type="SAM" id="SignalP"/>
    </source>
</evidence>
<protein>
    <recommendedName>
        <fullName evidence="4">DUF5666 domain-containing protein</fullName>
    </recommendedName>
</protein>